<reference evidence="1 2" key="1">
    <citation type="journal article" date="2020" name="Arch. Microbiol.">
        <title>Bradyrhizobium uaiense sp. nov., a new highly efficient cowpea symbiont.</title>
        <authorList>
            <person name="Cabral Michel D."/>
            <person name="Azarias Guimaraes A."/>
            <person name="Martins da Costa E."/>
            <person name="Soares de Carvalho T."/>
            <person name="Balsanelli E."/>
            <person name="Willems A."/>
            <person name="Maltempi de Souza E."/>
            <person name="de Souza Moreira F.M."/>
        </authorList>
    </citation>
    <scope>NUCLEOTIDE SEQUENCE [LARGE SCALE GENOMIC DNA]</scope>
    <source>
        <strain evidence="1 2">UFLA 03-164</strain>
    </source>
</reference>
<evidence type="ECO:0000313" key="1">
    <source>
        <dbReference type="EMBL" id="NEU95034.1"/>
    </source>
</evidence>
<protein>
    <submittedName>
        <fullName evidence="1">Uncharacterized protein</fullName>
    </submittedName>
</protein>
<dbReference type="AlphaFoldDB" id="A0A6P1B9Y8"/>
<sequence>MTGVTLDAAWAVAGYMPAGGDGQAALVGTAPETVEEPAAASKPKVIVRHDDNGMITAVTLQVEIGMDVLSERYAEMGIPHILYDGEVDIADAWVKDGQVVPKLDVEISGEVRSVKADGEDLLELAVAPAEFDATVVLDGAMVHSEHVTDGKLEFSVDHPGSYAIFVVPAHPYRVRRLDVEAIAP</sequence>
<gene>
    <name evidence="1" type="ORF">FNJ47_04120</name>
</gene>
<dbReference type="EMBL" id="VKHP01000009">
    <property type="protein sequence ID" value="NEU95034.1"/>
    <property type="molecule type" value="Genomic_DNA"/>
</dbReference>
<dbReference type="RefSeq" id="WP_163150876.1">
    <property type="nucleotide sequence ID" value="NZ_VKHP01000009.1"/>
</dbReference>
<evidence type="ECO:0000313" key="2">
    <source>
        <dbReference type="Proteomes" id="UP000468531"/>
    </source>
</evidence>
<proteinExistence type="predicted"/>
<keyword evidence="2" id="KW-1185">Reference proteome</keyword>
<organism evidence="1 2">
    <name type="scientific">Bradyrhizobium uaiense</name>
    <dbReference type="NCBI Taxonomy" id="2594946"/>
    <lineage>
        <taxon>Bacteria</taxon>
        <taxon>Pseudomonadati</taxon>
        <taxon>Pseudomonadota</taxon>
        <taxon>Alphaproteobacteria</taxon>
        <taxon>Hyphomicrobiales</taxon>
        <taxon>Nitrobacteraceae</taxon>
        <taxon>Bradyrhizobium</taxon>
    </lineage>
</organism>
<comment type="caution">
    <text evidence="1">The sequence shown here is derived from an EMBL/GenBank/DDBJ whole genome shotgun (WGS) entry which is preliminary data.</text>
</comment>
<dbReference type="Proteomes" id="UP000468531">
    <property type="component" value="Unassembled WGS sequence"/>
</dbReference>
<name>A0A6P1B9Y8_9BRAD</name>
<accession>A0A6P1B9Y8</accession>